<proteinExistence type="inferred from homology"/>
<dbReference type="GO" id="GO:0015276">
    <property type="term" value="F:ligand-gated monoatomic ion channel activity"/>
    <property type="evidence" value="ECO:0007669"/>
    <property type="project" value="InterPro"/>
</dbReference>
<dbReference type="PROSITE" id="PS01039">
    <property type="entry name" value="SBP_BACTERIAL_3"/>
    <property type="match status" value="1"/>
</dbReference>
<evidence type="ECO:0000259" key="7">
    <source>
        <dbReference type="SMART" id="SM00079"/>
    </source>
</evidence>
<dbReference type="InterPro" id="IPR018313">
    <property type="entry name" value="SBP_3_CS"/>
</dbReference>
<keyword evidence="9" id="KW-1185">Reference proteome</keyword>
<protein>
    <submittedName>
        <fullName evidence="8">ABC transporter substrate-binding protein</fullName>
    </submittedName>
</protein>
<organism evidence="8 9">
    <name type="scientific">Pararhizobium antarcticum</name>
    <dbReference type="NCBI Taxonomy" id="1798805"/>
    <lineage>
        <taxon>Bacteria</taxon>
        <taxon>Pseudomonadati</taxon>
        <taxon>Pseudomonadota</taxon>
        <taxon>Alphaproteobacteria</taxon>
        <taxon>Hyphomicrobiales</taxon>
        <taxon>Rhizobiaceae</taxon>
        <taxon>Rhizobium/Agrobacterium group</taxon>
        <taxon>Pararhizobium</taxon>
    </lineage>
</organism>
<keyword evidence="3 5" id="KW-0732">Signal</keyword>
<feature type="domain" description="Ionotropic glutamate receptor C-terminal" evidence="7">
    <location>
        <begin position="30"/>
        <end position="249"/>
    </location>
</feature>
<dbReference type="Gene3D" id="3.40.190.10">
    <property type="entry name" value="Periplasmic binding protein-like II"/>
    <property type="match status" value="2"/>
</dbReference>
<dbReference type="Proteomes" id="UP000182661">
    <property type="component" value="Unassembled WGS sequence"/>
</dbReference>
<feature type="signal peptide" evidence="5">
    <location>
        <begin position="1"/>
        <end position="28"/>
    </location>
</feature>
<feature type="domain" description="Solute-binding protein family 3/N-terminal" evidence="6">
    <location>
        <begin position="30"/>
        <end position="250"/>
    </location>
</feature>
<reference evidence="8 9" key="1">
    <citation type="submission" date="2016-02" db="EMBL/GenBank/DDBJ databases">
        <title>Genome sequencing of a beta-galactosidase producing bacteria Rhizobium sp. 59.</title>
        <authorList>
            <person name="Wang D."/>
            <person name="Kot W."/>
            <person name="Qin Y."/>
            <person name="Hansen L."/>
            <person name="Naqvi K."/>
            <person name="Rensing C."/>
        </authorList>
    </citation>
    <scope>NUCLEOTIDE SEQUENCE [LARGE SCALE GENOMIC DNA]</scope>
    <source>
        <strain evidence="8 9">59</strain>
    </source>
</reference>
<sequence>MNALTLVKSTVLSGLLAITGLGAMTVQAADLTVGANIGNVPWEFQDASGKTVGFEVDLVTEIGKRLGKSVEFVNIPFSGLFSAVQSGRINMAVSSITITEKRLESVTFAQPYYDSDQSLTVTAASGITGLSGMGDKVVGVDTGSTGDMWATANTDTYKLGEIRKFEGLSPAMLDLVAGRLDGYISDIPALLYYVKDKPELKVVERITTGEKYSVMFNKGDPLATEVNAVISTLKQEGFIAALHETWFGAKAEDTTSTVMVMDMPAAK</sequence>
<dbReference type="AlphaFoldDB" id="A0A657LQ00"/>
<dbReference type="SMART" id="SM00062">
    <property type="entry name" value="PBPb"/>
    <property type="match status" value="1"/>
</dbReference>
<dbReference type="SUPFAM" id="SSF53850">
    <property type="entry name" value="Periplasmic binding protein-like II"/>
    <property type="match status" value="1"/>
</dbReference>
<accession>A0A657LQ00</accession>
<dbReference type="OrthoDB" id="9814231at2"/>
<evidence type="ECO:0000313" key="9">
    <source>
        <dbReference type="Proteomes" id="UP000182661"/>
    </source>
</evidence>
<gene>
    <name evidence="8" type="ORF">AX760_03700</name>
</gene>
<dbReference type="Pfam" id="PF00497">
    <property type="entry name" value="SBP_bac_3"/>
    <property type="match status" value="1"/>
</dbReference>
<dbReference type="GO" id="GO:0042597">
    <property type="term" value="C:periplasmic space"/>
    <property type="evidence" value="ECO:0007669"/>
    <property type="project" value="UniProtKB-SubCell"/>
</dbReference>
<dbReference type="EMBL" id="LSRP01000096">
    <property type="protein sequence ID" value="OJF94949.1"/>
    <property type="molecule type" value="Genomic_DNA"/>
</dbReference>
<comment type="similarity">
    <text evidence="2 4">Belongs to the bacterial solute-binding protein 3 family.</text>
</comment>
<dbReference type="SMART" id="SM00079">
    <property type="entry name" value="PBPe"/>
    <property type="match status" value="1"/>
</dbReference>
<comment type="caution">
    <text evidence="8">The sequence shown here is derived from an EMBL/GenBank/DDBJ whole genome shotgun (WGS) entry which is preliminary data.</text>
</comment>
<evidence type="ECO:0000256" key="4">
    <source>
        <dbReference type="RuleBase" id="RU003744"/>
    </source>
</evidence>
<evidence type="ECO:0000256" key="3">
    <source>
        <dbReference type="ARBA" id="ARBA00022729"/>
    </source>
</evidence>
<evidence type="ECO:0000259" key="6">
    <source>
        <dbReference type="SMART" id="SM00062"/>
    </source>
</evidence>
<dbReference type="InterPro" id="IPR001638">
    <property type="entry name" value="Solute-binding_3/MltF_N"/>
</dbReference>
<dbReference type="PANTHER" id="PTHR35936">
    <property type="entry name" value="MEMBRANE-BOUND LYTIC MUREIN TRANSGLYCOSYLASE F"/>
    <property type="match status" value="1"/>
</dbReference>
<evidence type="ECO:0000256" key="5">
    <source>
        <dbReference type="SAM" id="SignalP"/>
    </source>
</evidence>
<evidence type="ECO:0000256" key="2">
    <source>
        <dbReference type="ARBA" id="ARBA00010333"/>
    </source>
</evidence>
<dbReference type="InterPro" id="IPR001320">
    <property type="entry name" value="Iontro_rcpt_C"/>
</dbReference>
<evidence type="ECO:0000313" key="8">
    <source>
        <dbReference type="EMBL" id="OJF94949.1"/>
    </source>
</evidence>
<name>A0A657LQ00_9HYPH</name>
<evidence type="ECO:0000256" key="1">
    <source>
        <dbReference type="ARBA" id="ARBA00004418"/>
    </source>
</evidence>
<dbReference type="CDD" id="cd13530">
    <property type="entry name" value="PBP2_peptides_like"/>
    <property type="match status" value="1"/>
</dbReference>
<dbReference type="PANTHER" id="PTHR35936:SF17">
    <property type="entry name" value="ARGININE-BINDING EXTRACELLULAR PROTEIN ARTP"/>
    <property type="match status" value="1"/>
</dbReference>
<comment type="subcellular location">
    <subcellularLocation>
        <location evidence="1">Periplasm</location>
    </subcellularLocation>
</comment>
<feature type="chain" id="PRO_5024810141" evidence="5">
    <location>
        <begin position="29"/>
        <end position="267"/>
    </location>
</feature>
<dbReference type="GO" id="GO:0016020">
    <property type="term" value="C:membrane"/>
    <property type="evidence" value="ECO:0007669"/>
    <property type="project" value="InterPro"/>
</dbReference>
<dbReference type="RefSeq" id="WP_071833850.1">
    <property type="nucleotide sequence ID" value="NZ_LSRP01000096.1"/>
</dbReference>